<name>A0ABZ1VXD0_9ACTN</name>
<dbReference type="EMBL" id="CP108473">
    <property type="protein sequence ID" value="WUS27482.1"/>
    <property type="molecule type" value="Genomic_DNA"/>
</dbReference>
<dbReference type="RefSeq" id="WP_329129622.1">
    <property type="nucleotide sequence ID" value="NZ_CP108473.1"/>
</dbReference>
<proteinExistence type="predicted"/>
<protein>
    <submittedName>
        <fullName evidence="1">Uncharacterized protein</fullName>
    </submittedName>
</protein>
<keyword evidence="2" id="KW-1185">Reference proteome</keyword>
<gene>
    <name evidence="1" type="ORF">OG727_37260</name>
</gene>
<dbReference type="Proteomes" id="UP001432292">
    <property type="component" value="Chromosome"/>
</dbReference>
<dbReference type="InterPro" id="IPR011256">
    <property type="entry name" value="Reg_factor_effector_dom_sf"/>
</dbReference>
<evidence type="ECO:0000313" key="1">
    <source>
        <dbReference type="EMBL" id="WUS27482.1"/>
    </source>
</evidence>
<accession>A0ABZ1VXD0</accession>
<organism evidence="1 2">
    <name type="scientific">Streptomyces caniferus</name>
    <dbReference type="NCBI Taxonomy" id="285557"/>
    <lineage>
        <taxon>Bacteria</taxon>
        <taxon>Bacillati</taxon>
        <taxon>Actinomycetota</taxon>
        <taxon>Actinomycetes</taxon>
        <taxon>Kitasatosporales</taxon>
        <taxon>Streptomycetaceae</taxon>
        <taxon>Streptomyces</taxon>
    </lineage>
</organism>
<sequence length="68" mass="7330">MLEHCGPPSEVDRAYGALAAHVARHAFAVDGPLREYHLVGRPLPRTALWRTEIGWPVFLTGAAGPEAA</sequence>
<evidence type="ECO:0000313" key="2">
    <source>
        <dbReference type="Proteomes" id="UP001432292"/>
    </source>
</evidence>
<reference evidence="1" key="1">
    <citation type="submission" date="2022-10" db="EMBL/GenBank/DDBJ databases">
        <title>The complete genomes of actinobacterial strains from the NBC collection.</title>
        <authorList>
            <person name="Joergensen T.S."/>
            <person name="Alvarez Arevalo M."/>
            <person name="Sterndorff E.B."/>
            <person name="Faurdal D."/>
            <person name="Vuksanovic O."/>
            <person name="Mourched A.-S."/>
            <person name="Charusanti P."/>
            <person name="Shaw S."/>
            <person name="Blin K."/>
            <person name="Weber T."/>
        </authorList>
    </citation>
    <scope>NUCLEOTIDE SEQUENCE</scope>
    <source>
        <strain evidence="1">NBC_01256</strain>
    </source>
</reference>
<dbReference type="Gene3D" id="3.20.80.10">
    <property type="entry name" value="Regulatory factor, effector binding domain"/>
    <property type="match status" value="1"/>
</dbReference>